<dbReference type="EMBL" id="JBHSKT010000017">
    <property type="protein sequence ID" value="MFC5272382.1"/>
    <property type="molecule type" value="Genomic_DNA"/>
</dbReference>
<keyword evidence="4" id="KW-1185">Reference proteome</keyword>
<evidence type="ECO:0000313" key="4">
    <source>
        <dbReference type="Proteomes" id="UP001596161"/>
    </source>
</evidence>
<evidence type="ECO:0000313" key="3">
    <source>
        <dbReference type="EMBL" id="MFC5272382.1"/>
    </source>
</evidence>
<dbReference type="SMART" id="SM00465">
    <property type="entry name" value="GIYc"/>
    <property type="match status" value="1"/>
</dbReference>
<dbReference type="InterPro" id="IPR050190">
    <property type="entry name" value="UPF0213_domain"/>
</dbReference>
<dbReference type="PROSITE" id="PS50164">
    <property type="entry name" value="GIY_YIG"/>
    <property type="match status" value="1"/>
</dbReference>
<sequence>MRPHFRFCGIMFNCNYFVYITTNHTRSTFYIGVTNDLRTRMRQHFENSGNKATFAGRYYCYNLLYYERFDSPTHAIEREKQLKNWSRSKKEALIKKWNPLLKFLNDVIEEE</sequence>
<dbReference type="InterPro" id="IPR000305">
    <property type="entry name" value="GIY-YIG_endonuc"/>
</dbReference>
<dbReference type="PANTHER" id="PTHR34477">
    <property type="entry name" value="UPF0213 PROTEIN YHBQ"/>
    <property type="match status" value="1"/>
</dbReference>
<comment type="caution">
    <text evidence="3">The sequence shown here is derived from an EMBL/GenBank/DDBJ whole genome shotgun (WGS) entry which is preliminary data.</text>
</comment>
<organism evidence="3 4">
    <name type="scientific">Adhaeribacter terreus</name>
    <dbReference type="NCBI Taxonomy" id="529703"/>
    <lineage>
        <taxon>Bacteria</taxon>
        <taxon>Pseudomonadati</taxon>
        <taxon>Bacteroidota</taxon>
        <taxon>Cytophagia</taxon>
        <taxon>Cytophagales</taxon>
        <taxon>Hymenobacteraceae</taxon>
        <taxon>Adhaeribacter</taxon>
    </lineage>
</organism>
<dbReference type="InterPro" id="IPR035901">
    <property type="entry name" value="GIY-YIG_endonuc_sf"/>
</dbReference>
<dbReference type="SUPFAM" id="SSF82771">
    <property type="entry name" value="GIY-YIG endonuclease"/>
    <property type="match status" value="1"/>
</dbReference>
<feature type="domain" description="GIY-YIG" evidence="2">
    <location>
        <begin position="14"/>
        <end position="92"/>
    </location>
</feature>
<proteinExistence type="inferred from homology"/>
<dbReference type="Pfam" id="PF01541">
    <property type="entry name" value="GIY-YIG"/>
    <property type="match status" value="1"/>
</dbReference>
<reference evidence="4" key="1">
    <citation type="journal article" date="2019" name="Int. J. Syst. Evol. Microbiol.">
        <title>The Global Catalogue of Microorganisms (GCM) 10K type strain sequencing project: providing services to taxonomists for standard genome sequencing and annotation.</title>
        <authorList>
            <consortium name="The Broad Institute Genomics Platform"/>
            <consortium name="The Broad Institute Genome Sequencing Center for Infectious Disease"/>
            <person name="Wu L."/>
            <person name="Ma J."/>
        </authorList>
    </citation>
    <scope>NUCLEOTIDE SEQUENCE [LARGE SCALE GENOMIC DNA]</scope>
    <source>
        <strain evidence="4">KACC 12602</strain>
    </source>
</reference>
<comment type="similarity">
    <text evidence="1">Belongs to the UPF0213 family.</text>
</comment>
<dbReference type="CDD" id="cd10448">
    <property type="entry name" value="GIY-YIG_unchar_3"/>
    <property type="match status" value="1"/>
</dbReference>
<protein>
    <submittedName>
        <fullName evidence="3">GIY-YIG nuclease family protein</fullName>
    </submittedName>
</protein>
<gene>
    <name evidence="3" type="ORF">ACFPIB_17330</name>
</gene>
<dbReference type="RefSeq" id="WP_378018741.1">
    <property type="nucleotide sequence ID" value="NZ_JBHSKT010000017.1"/>
</dbReference>
<accession>A0ABW0EDD2</accession>
<evidence type="ECO:0000259" key="2">
    <source>
        <dbReference type="PROSITE" id="PS50164"/>
    </source>
</evidence>
<name>A0ABW0EDD2_9BACT</name>
<evidence type="ECO:0000256" key="1">
    <source>
        <dbReference type="ARBA" id="ARBA00007435"/>
    </source>
</evidence>
<dbReference type="Proteomes" id="UP001596161">
    <property type="component" value="Unassembled WGS sequence"/>
</dbReference>
<dbReference type="Gene3D" id="3.40.1440.10">
    <property type="entry name" value="GIY-YIG endonuclease"/>
    <property type="match status" value="1"/>
</dbReference>
<dbReference type="PANTHER" id="PTHR34477:SF5">
    <property type="entry name" value="BSL5627 PROTEIN"/>
    <property type="match status" value="1"/>
</dbReference>